<dbReference type="EMBL" id="CAFBND010000176">
    <property type="protein sequence ID" value="CAB4962439.1"/>
    <property type="molecule type" value="Genomic_DNA"/>
</dbReference>
<gene>
    <name evidence="1" type="ORF">UFOPK3268_00822</name>
    <name evidence="2" type="ORF">UFOPK3752_02373</name>
    <name evidence="3" type="ORF">UFOPK4150_00984</name>
</gene>
<evidence type="ECO:0000313" key="1">
    <source>
        <dbReference type="EMBL" id="CAB4849636.1"/>
    </source>
</evidence>
<protein>
    <submittedName>
        <fullName evidence="2">Unannotated protein</fullName>
    </submittedName>
</protein>
<organism evidence="2">
    <name type="scientific">freshwater metagenome</name>
    <dbReference type="NCBI Taxonomy" id="449393"/>
    <lineage>
        <taxon>unclassified sequences</taxon>
        <taxon>metagenomes</taxon>
        <taxon>ecological metagenomes</taxon>
    </lineage>
</organism>
<name>A0A6J7L8D7_9ZZZZ</name>
<dbReference type="GO" id="GO:0005992">
    <property type="term" value="P:trehalose biosynthetic process"/>
    <property type="evidence" value="ECO:0007669"/>
    <property type="project" value="InterPro"/>
</dbReference>
<dbReference type="PANTHER" id="PTHR10788">
    <property type="entry name" value="TREHALOSE-6-PHOSPHATE SYNTHASE"/>
    <property type="match status" value="1"/>
</dbReference>
<dbReference type="GO" id="GO:0003825">
    <property type="term" value="F:alpha,alpha-trehalose-phosphate synthase (UDP-forming) activity"/>
    <property type="evidence" value="ECO:0007669"/>
    <property type="project" value="TreeGrafter"/>
</dbReference>
<dbReference type="InterPro" id="IPR001830">
    <property type="entry name" value="Glyco_trans_20"/>
</dbReference>
<dbReference type="Gene3D" id="3.40.50.2000">
    <property type="entry name" value="Glycogen Phosphorylase B"/>
    <property type="match status" value="2"/>
</dbReference>
<accession>A0A6J7L8D7</accession>
<dbReference type="CDD" id="cd03788">
    <property type="entry name" value="GT20_TPS"/>
    <property type="match status" value="1"/>
</dbReference>
<dbReference type="PANTHER" id="PTHR10788:SF106">
    <property type="entry name" value="BCDNA.GH08860"/>
    <property type="match status" value="1"/>
</dbReference>
<dbReference type="EMBL" id="CAFBPU010000016">
    <property type="protein sequence ID" value="CAB5031158.1"/>
    <property type="molecule type" value="Genomic_DNA"/>
</dbReference>
<sequence length="496" mass="55273">MPNVLPPYGQDMSDTFDLVVVANRLPVWADSGSDGDIMWSRSPGGLVSSLEPALRGVDAVWVGWSGRYAPDPYASDDYGVELDPLPDGLGPCALREVEITREEIEGYYEGFCNTTIWPLYHDAIASPAYHRHLWDPYVEVNRRFAERISELAAHGATVWVHDYQLQLVPRFLRDRRPDLRIGFFLHIPFPPVELFTQLPWRKEIVEGLLGADLIGFHTPSGAANFLSLTQRLLDLDPDETGLTLGDATRPEGHRRVRVGAFPISIDTAEYDAIARTAEVQDEAAAIRDKLGNPKFVLLGVDRLDYTKGIDVRLKAFTELLADGRIKPGEAVFVQIATPSRENVEDYQRLRDEIELMIGRAIGDHGLIGAPPIQYLHQPMDRESLVAFYVAADVMLVTPYRDGMNLVAKEYAASRHDNGGALVLSEFAGAAVELTDSFLVNPYDADGVKQAILDAMHAEPAELHRRMTAMRSLLFAHDVDRWARSFLDSLGDIATQR</sequence>
<dbReference type="EMBL" id="CAFBIZ010000092">
    <property type="protein sequence ID" value="CAB4849636.1"/>
    <property type="molecule type" value="Genomic_DNA"/>
</dbReference>
<dbReference type="Pfam" id="PF00982">
    <property type="entry name" value="Glyco_transf_20"/>
    <property type="match status" value="1"/>
</dbReference>
<reference evidence="2" key="1">
    <citation type="submission" date="2020-05" db="EMBL/GenBank/DDBJ databases">
        <authorList>
            <person name="Chiriac C."/>
            <person name="Salcher M."/>
            <person name="Ghai R."/>
            <person name="Kavagutti S V."/>
        </authorList>
    </citation>
    <scope>NUCLEOTIDE SEQUENCE</scope>
</reference>
<dbReference type="SUPFAM" id="SSF53756">
    <property type="entry name" value="UDP-Glycosyltransferase/glycogen phosphorylase"/>
    <property type="match status" value="1"/>
</dbReference>
<dbReference type="AlphaFoldDB" id="A0A6J7L8D7"/>
<evidence type="ECO:0000313" key="3">
    <source>
        <dbReference type="EMBL" id="CAB5031158.1"/>
    </source>
</evidence>
<evidence type="ECO:0000313" key="2">
    <source>
        <dbReference type="EMBL" id="CAB4962439.1"/>
    </source>
</evidence>
<proteinExistence type="predicted"/>